<dbReference type="Proteomes" id="UP000305451">
    <property type="component" value="Unassembled WGS sequence"/>
</dbReference>
<reference evidence="1 2" key="1">
    <citation type="journal article" date="2013" name="Int. J. Syst. Evol. Microbiol.">
        <title>Marinicauda pacifica gen. nov., sp. nov., a prosthecate alphaproteobacterium of the family Hyphomonadaceae isolated from deep seawater.</title>
        <authorList>
            <person name="Zhang X.Y."/>
            <person name="Li G.W."/>
            <person name="Wang C.S."/>
            <person name="Zhang Y.J."/>
            <person name="Xu X.W."/>
            <person name="Li H."/>
            <person name="Liu A."/>
            <person name="Liu C."/>
            <person name="Xie B.B."/>
            <person name="Qin Q.L."/>
            <person name="Xu Z."/>
            <person name="Chen X.L."/>
            <person name="Zhou B.C."/>
            <person name="Zhang Y.Z."/>
        </authorList>
    </citation>
    <scope>NUCLEOTIDE SEQUENCE [LARGE SCALE GENOMIC DNA]</scope>
    <source>
        <strain evidence="1 2">P-1 km-3</strain>
    </source>
</reference>
<dbReference type="UniPathway" id="UPA00253">
    <property type="reaction ID" value="UER00327"/>
</dbReference>
<gene>
    <name evidence="1" type="ORF">E5162_14355</name>
</gene>
<dbReference type="Gene3D" id="3.40.50.10800">
    <property type="entry name" value="NadA-like"/>
    <property type="match status" value="1"/>
</dbReference>
<dbReference type="GO" id="GO:0051539">
    <property type="term" value="F:4 iron, 4 sulfur cluster binding"/>
    <property type="evidence" value="ECO:0007669"/>
    <property type="project" value="InterPro"/>
</dbReference>
<sequence>MWPDASELVYDDGVKARVDHLYTRVKDVVTPMEWPQFAPVIDAILCLKEERGATILAHNYMTPEIFNCVGDITGDS</sequence>
<name>A0A4S2H5F8_9PROT</name>
<dbReference type="SUPFAM" id="SSF142754">
    <property type="entry name" value="NadA-like"/>
    <property type="match status" value="1"/>
</dbReference>
<proteinExistence type="predicted"/>
<keyword evidence="2" id="KW-1185">Reference proteome</keyword>
<dbReference type="AlphaFoldDB" id="A0A4S2H5F8"/>
<dbReference type="GO" id="GO:0008987">
    <property type="term" value="F:quinolinate synthetase A activity"/>
    <property type="evidence" value="ECO:0007669"/>
    <property type="project" value="InterPro"/>
</dbReference>
<dbReference type="EMBL" id="SRXV01000058">
    <property type="protein sequence ID" value="TGY90896.1"/>
    <property type="molecule type" value="Genomic_DNA"/>
</dbReference>
<feature type="non-terminal residue" evidence="1">
    <location>
        <position position="76"/>
    </location>
</feature>
<comment type="caution">
    <text evidence="1">The sequence shown here is derived from an EMBL/GenBank/DDBJ whole genome shotgun (WGS) entry which is preliminary data.</text>
</comment>
<accession>A0A4S2H5F8</accession>
<evidence type="ECO:0000313" key="2">
    <source>
        <dbReference type="Proteomes" id="UP000305451"/>
    </source>
</evidence>
<protein>
    <submittedName>
        <fullName evidence="1">Quinolinate synthase NadA</fullName>
    </submittedName>
</protein>
<dbReference type="InterPro" id="IPR036094">
    <property type="entry name" value="NadA_sf"/>
</dbReference>
<organism evidence="1 2">
    <name type="scientific">Marinicauda pacifica</name>
    <dbReference type="NCBI Taxonomy" id="1133559"/>
    <lineage>
        <taxon>Bacteria</taxon>
        <taxon>Pseudomonadati</taxon>
        <taxon>Pseudomonadota</taxon>
        <taxon>Alphaproteobacteria</taxon>
        <taxon>Maricaulales</taxon>
        <taxon>Maricaulaceae</taxon>
        <taxon>Marinicauda</taxon>
    </lineage>
</organism>
<dbReference type="GO" id="GO:0009435">
    <property type="term" value="P:NAD+ biosynthetic process"/>
    <property type="evidence" value="ECO:0007669"/>
    <property type="project" value="UniProtKB-UniPathway"/>
</dbReference>
<evidence type="ECO:0000313" key="1">
    <source>
        <dbReference type="EMBL" id="TGY90896.1"/>
    </source>
</evidence>